<sequence>MAGLITFKFLRYDITAALAEFLGTAYFLFMGVGGAMAFGTSSIGSVGIPFSFGWSLMANVFIWSPISGGVFNPAITIGLMAIKRLTILRGTLYIIAQFLGALFGSFLIRTLIPGAANGATTLAANTTVAQGFFLEMFATSVLTFAVLFIASESRNQGFMGPFVVGISLFISALSVGPFTGASLNPARTFGPAIVFGDYGNGHWIYYIGTTAGSLLAAGYWYLFDKLDFKTVSKTGAVEEEKHDVDEGPKDMSYKYIPDIAE</sequence>
<dbReference type="InterPro" id="IPR000425">
    <property type="entry name" value="MIP"/>
</dbReference>
<dbReference type="Proteomes" id="UP000789759">
    <property type="component" value="Unassembled WGS sequence"/>
</dbReference>
<dbReference type="PRINTS" id="PR00783">
    <property type="entry name" value="MINTRINSICP"/>
</dbReference>
<dbReference type="EMBL" id="CAJVQA010001748">
    <property type="protein sequence ID" value="CAG8524555.1"/>
    <property type="molecule type" value="Genomic_DNA"/>
</dbReference>
<evidence type="ECO:0000256" key="2">
    <source>
        <dbReference type="ARBA" id="ARBA00006175"/>
    </source>
</evidence>
<dbReference type="SUPFAM" id="SSF81338">
    <property type="entry name" value="Aquaporin-like"/>
    <property type="match status" value="1"/>
</dbReference>
<dbReference type="InterPro" id="IPR034294">
    <property type="entry name" value="Aquaporin_transptr"/>
</dbReference>
<feature type="transmembrane region" description="Helical" evidence="8">
    <location>
        <begin position="60"/>
        <end position="80"/>
    </location>
</feature>
<keyword evidence="5 8" id="KW-1133">Transmembrane helix</keyword>
<organism evidence="9 10">
    <name type="scientific">Cetraspora pellucida</name>
    <dbReference type="NCBI Taxonomy" id="1433469"/>
    <lineage>
        <taxon>Eukaryota</taxon>
        <taxon>Fungi</taxon>
        <taxon>Fungi incertae sedis</taxon>
        <taxon>Mucoromycota</taxon>
        <taxon>Glomeromycotina</taxon>
        <taxon>Glomeromycetes</taxon>
        <taxon>Diversisporales</taxon>
        <taxon>Gigasporaceae</taxon>
        <taxon>Cetraspora</taxon>
    </lineage>
</organism>
<comment type="subcellular location">
    <subcellularLocation>
        <location evidence="1">Membrane</location>
        <topology evidence="1">Multi-pass membrane protein</topology>
    </subcellularLocation>
</comment>
<keyword evidence="3 7" id="KW-0813">Transport</keyword>
<proteinExistence type="inferred from homology"/>
<keyword evidence="6 8" id="KW-0472">Membrane</keyword>
<feature type="transmembrane region" description="Helical" evidence="8">
    <location>
        <begin position="21"/>
        <end position="40"/>
    </location>
</feature>
<reference evidence="9" key="1">
    <citation type="submission" date="2021-06" db="EMBL/GenBank/DDBJ databases">
        <authorList>
            <person name="Kallberg Y."/>
            <person name="Tangrot J."/>
            <person name="Rosling A."/>
        </authorList>
    </citation>
    <scope>NUCLEOTIDE SEQUENCE</scope>
    <source>
        <strain evidence="9">FL966</strain>
    </source>
</reference>
<protein>
    <submittedName>
        <fullName evidence="9">24337_t:CDS:1</fullName>
    </submittedName>
</protein>
<dbReference type="Pfam" id="PF00230">
    <property type="entry name" value="MIP"/>
    <property type="match status" value="1"/>
</dbReference>
<accession>A0A9N9A9Z3</accession>
<evidence type="ECO:0000256" key="5">
    <source>
        <dbReference type="ARBA" id="ARBA00022989"/>
    </source>
</evidence>
<dbReference type="PANTHER" id="PTHR19139:SF199">
    <property type="entry name" value="MIP17260P"/>
    <property type="match status" value="1"/>
</dbReference>
<dbReference type="Gene3D" id="1.20.1080.10">
    <property type="entry name" value="Glycerol uptake facilitator protein"/>
    <property type="match status" value="1"/>
</dbReference>
<dbReference type="InterPro" id="IPR023271">
    <property type="entry name" value="Aquaporin-like"/>
</dbReference>
<feature type="transmembrane region" description="Helical" evidence="8">
    <location>
        <begin position="92"/>
        <end position="112"/>
    </location>
</feature>
<evidence type="ECO:0000256" key="6">
    <source>
        <dbReference type="ARBA" id="ARBA00023136"/>
    </source>
</evidence>
<feature type="transmembrane region" description="Helical" evidence="8">
    <location>
        <begin position="132"/>
        <end position="150"/>
    </location>
</feature>
<keyword evidence="4 7" id="KW-0812">Transmembrane</keyword>
<feature type="transmembrane region" description="Helical" evidence="8">
    <location>
        <begin position="162"/>
        <end position="183"/>
    </location>
</feature>
<evidence type="ECO:0000256" key="4">
    <source>
        <dbReference type="ARBA" id="ARBA00022692"/>
    </source>
</evidence>
<dbReference type="PANTHER" id="PTHR19139">
    <property type="entry name" value="AQUAPORIN TRANSPORTER"/>
    <property type="match status" value="1"/>
</dbReference>
<comment type="caution">
    <text evidence="9">The sequence shown here is derived from an EMBL/GenBank/DDBJ whole genome shotgun (WGS) entry which is preliminary data.</text>
</comment>
<feature type="transmembrane region" description="Helical" evidence="8">
    <location>
        <begin position="203"/>
        <end position="223"/>
    </location>
</feature>
<dbReference type="GO" id="GO:0015250">
    <property type="term" value="F:water channel activity"/>
    <property type="evidence" value="ECO:0007669"/>
    <property type="project" value="TreeGrafter"/>
</dbReference>
<evidence type="ECO:0000313" key="10">
    <source>
        <dbReference type="Proteomes" id="UP000789759"/>
    </source>
</evidence>
<dbReference type="GO" id="GO:0005886">
    <property type="term" value="C:plasma membrane"/>
    <property type="evidence" value="ECO:0007669"/>
    <property type="project" value="TreeGrafter"/>
</dbReference>
<keyword evidence="10" id="KW-1185">Reference proteome</keyword>
<dbReference type="AlphaFoldDB" id="A0A9N9A9Z3"/>
<comment type="similarity">
    <text evidence="2 7">Belongs to the MIP/aquaporin (TC 1.A.8) family.</text>
</comment>
<evidence type="ECO:0000256" key="8">
    <source>
        <dbReference type="SAM" id="Phobius"/>
    </source>
</evidence>
<name>A0A9N9A9Z3_9GLOM</name>
<evidence type="ECO:0000313" key="9">
    <source>
        <dbReference type="EMBL" id="CAG8524555.1"/>
    </source>
</evidence>
<gene>
    <name evidence="9" type="ORF">CPELLU_LOCUS3551</name>
</gene>
<evidence type="ECO:0000256" key="3">
    <source>
        <dbReference type="ARBA" id="ARBA00022448"/>
    </source>
</evidence>
<evidence type="ECO:0000256" key="7">
    <source>
        <dbReference type="RuleBase" id="RU000477"/>
    </source>
</evidence>
<evidence type="ECO:0000256" key="1">
    <source>
        <dbReference type="ARBA" id="ARBA00004141"/>
    </source>
</evidence>
<dbReference type="OrthoDB" id="3222at2759"/>